<comment type="caution">
    <text evidence="12">The sequence shown here is derived from an EMBL/GenBank/DDBJ whole genome shotgun (WGS) entry which is preliminary data.</text>
</comment>
<dbReference type="Gene3D" id="2.60.310.20">
    <property type="match status" value="1"/>
</dbReference>
<feature type="domain" description="Tyrosinase copper-binding" evidence="11">
    <location>
        <begin position="307"/>
        <end position="318"/>
    </location>
</feature>
<comment type="similarity">
    <text evidence="2">Belongs to the tyrosinase family.</text>
</comment>
<evidence type="ECO:0000313" key="12">
    <source>
        <dbReference type="EMBL" id="KAK4110354.1"/>
    </source>
</evidence>
<comment type="catalytic activity">
    <reaction evidence="10">
        <text>L-tyrosine + O2 = L-dopaquinone + H2O</text>
        <dbReference type="Rhea" id="RHEA:18117"/>
        <dbReference type="ChEBI" id="CHEBI:15377"/>
        <dbReference type="ChEBI" id="CHEBI:15379"/>
        <dbReference type="ChEBI" id="CHEBI:57924"/>
        <dbReference type="ChEBI" id="CHEBI:58315"/>
        <dbReference type="EC" id="1.14.18.1"/>
    </reaction>
</comment>
<reference evidence="12" key="2">
    <citation type="submission" date="2023-05" db="EMBL/GenBank/DDBJ databases">
        <authorList>
            <consortium name="Lawrence Berkeley National Laboratory"/>
            <person name="Steindorff A."/>
            <person name="Hensen N."/>
            <person name="Bonometti L."/>
            <person name="Westerberg I."/>
            <person name="Brannstrom I.O."/>
            <person name="Guillou S."/>
            <person name="Cros-Aarteil S."/>
            <person name="Calhoun S."/>
            <person name="Haridas S."/>
            <person name="Kuo A."/>
            <person name="Mondo S."/>
            <person name="Pangilinan J."/>
            <person name="Riley R."/>
            <person name="Labutti K."/>
            <person name="Andreopoulos B."/>
            <person name="Lipzen A."/>
            <person name="Chen C."/>
            <person name="Yanf M."/>
            <person name="Daum C."/>
            <person name="Ng V."/>
            <person name="Clum A."/>
            <person name="Ohm R."/>
            <person name="Martin F."/>
            <person name="Silar P."/>
            <person name="Natvig D."/>
            <person name="Lalanne C."/>
            <person name="Gautier V."/>
            <person name="Ament-Velasquez S.L."/>
            <person name="Kruys A."/>
            <person name="Hutchinson M.I."/>
            <person name="Powell A.J."/>
            <person name="Barry K."/>
            <person name="Miller A.N."/>
            <person name="Grigoriev I.V."/>
            <person name="Debuchy R."/>
            <person name="Gladieux P."/>
            <person name="Thoren M.H."/>
            <person name="Johannesson H."/>
        </authorList>
    </citation>
    <scope>NUCLEOTIDE SEQUENCE</scope>
    <source>
        <strain evidence="12">CBS 508.74</strain>
    </source>
</reference>
<evidence type="ECO:0000256" key="4">
    <source>
        <dbReference type="ARBA" id="ARBA00022723"/>
    </source>
</evidence>
<dbReference type="PROSITE" id="PS00498">
    <property type="entry name" value="TYROSINASE_2"/>
    <property type="match status" value="1"/>
</dbReference>
<evidence type="ECO:0000256" key="10">
    <source>
        <dbReference type="ARBA" id="ARBA00048881"/>
    </source>
</evidence>
<reference evidence="12" key="1">
    <citation type="journal article" date="2023" name="Mol. Phylogenet. Evol.">
        <title>Genome-scale phylogeny and comparative genomics of the fungal order Sordariales.</title>
        <authorList>
            <person name="Hensen N."/>
            <person name="Bonometti L."/>
            <person name="Westerberg I."/>
            <person name="Brannstrom I.O."/>
            <person name="Guillou S."/>
            <person name="Cros-Aarteil S."/>
            <person name="Calhoun S."/>
            <person name="Haridas S."/>
            <person name="Kuo A."/>
            <person name="Mondo S."/>
            <person name="Pangilinan J."/>
            <person name="Riley R."/>
            <person name="LaButti K."/>
            <person name="Andreopoulos B."/>
            <person name="Lipzen A."/>
            <person name="Chen C."/>
            <person name="Yan M."/>
            <person name="Daum C."/>
            <person name="Ng V."/>
            <person name="Clum A."/>
            <person name="Steindorff A."/>
            <person name="Ohm R.A."/>
            <person name="Martin F."/>
            <person name="Silar P."/>
            <person name="Natvig D.O."/>
            <person name="Lalanne C."/>
            <person name="Gautier V."/>
            <person name="Ament-Velasquez S.L."/>
            <person name="Kruys A."/>
            <person name="Hutchinson M.I."/>
            <person name="Powell A.J."/>
            <person name="Barry K."/>
            <person name="Miller A.N."/>
            <person name="Grigoriev I.V."/>
            <person name="Debuchy R."/>
            <person name="Gladieux P."/>
            <person name="Hiltunen Thoren M."/>
            <person name="Johannesson H."/>
        </authorList>
    </citation>
    <scope>NUCLEOTIDE SEQUENCE</scope>
    <source>
        <strain evidence="12">CBS 508.74</strain>
    </source>
</reference>
<dbReference type="RefSeq" id="XP_064667924.1">
    <property type="nucleotide sequence ID" value="XM_064817985.1"/>
</dbReference>
<sequence>MATPIPTIGVASITASIRERKEVRDLKEDTVMWELFLLGLLKFQKDAKEHTSYYDIACIHGAPWDVAWNGVDRKLMGKSGKKSGGYCSHSSNLFATWHRPYVALFEAKLYKHVQDEAERLQRETHRLDLLEKARGFRLPYWDWGVKSGKNAQEGRFPLAIFGEKNIRITIDPKQHEIRNPLAAFYRFEIPGSQEIAARMNLDPFKSEEFTLRYPGPPPKLASQNSEVQRALDNIGPIGSQISGLFAVKANRGESELTPELDFNVFATNKMVGSGAAHYPSLESLHDTIHIIVGSGGHMNIQAYAAFDPIFWLHHCNVDRLLAIYQALYPKNWIKEWKAAGNAAGTFTTDFGDAQNGSTKLYPFWDKSGKLDSFWTSDGVRLTTTLGYTYPETSDTVRQQQGTNYTTWLRRRISELYPVPSQMRRRIRATEAPVSFMAVQPEPILKIDNPGEDNLASEGISVTGIAAETTSEAITTAESSKPEYDESTFTLWTANMRAEKHVLGQPYSVYIFLRDFPADPATWDLNPTTVGLVAILGQSQDTGCAKCVTDMAEGLCVTGTVSLTEALVDAYNLDDGNEERLTSLDNDDVANYLKRHLHWRVLLADKTEVPRDQVPGLMVCVSAVKVTLDEDGLPVYDPDHRVYYRVTDGRPAGLNRGDEV</sequence>
<dbReference type="SUPFAM" id="SSF48056">
    <property type="entry name" value="Di-copper centre-containing domain"/>
    <property type="match status" value="1"/>
</dbReference>
<evidence type="ECO:0000259" key="11">
    <source>
        <dbReference type="PROSITE" id="PS00498"/>
    </source>
</evidence>
<evidence type="ECO:0000256" key="8">
    <source>
        <dbReference type="ARBA" id="ARBA00023101"/>
    </source>
</evidence>
<dbReference type="InterPro" id="IPR008922">
    <property type="entry name" value="Di-copper_centre_dom_sf"/>
</dbReference>
<protein>
    <recommendedName>
        <fullName evidence="3">tyrosinase</fullName>
        <ecNumber evidence="3">1.14.18.1</ecNumber>
    </recommendedName>
</protein>
<comment type="catalytic activity">
    <reaction evidence="9">
        <text>2 L-dopa + O2 = 2 L-dopaquinone + 2 H2O</text>
        <dbReference type="Rhea" id="RHEA:34287"/>
        <dbReference type="ChEBI" id="CHEBI:15377"/>
        <dbReference type="ChEBI" id="CHEBI:15379"/>
        <dbReference type="ChEBI" id="CHEBI:57504"/>
        <dbReference type="ChEBI" id="CHEBI:57924"/>
        <dbReference type="EC" id="1.14.18.1"/>
    </reaction>
</comment>
<dbReference type="GeneID" id="89942110"/>
<dbReference type="Gene3D" id="1.10.1280.10">
    <property type="entry name" value="Di-copper center containing domain from catechol oxidase"/>
    <property type="match status" value="1"/>
</dbReference>
<dbReference type="GO" id="GO:0042438">
    <property type="term" value="P:melanin biosynthetic process"/>
    <property type="evidence" value="ECO:0007669"/>
    <property type="project" value="UniProtKB-KW"/>
</dbReference>
<evidence type="ECO:0000256" key="3">
    <source>
        <dbReference type="ARBA" id="ARBA00011906"/>
    </source>
</evidence>
<dbReference type="EC" id="1.14.18.1" evidence="3"/>
<comment type="cofactor">
    <cofactor evidence="1">
        <name>Cu(2+)</name>
        <dbReference type="ChEBI" id="CHEBI:29036"/>
    </cofactor>
</comment>
<evidence type="ECO:0000313" key="13">
    <source>
        <dbReference type="Proteomes" id="UP001302812"/>
    </source>
</evidence>
<dbReference type="PANTHER" id="PTHR11474">
    <property type="entry name" value="TYROSINASE FAMILY MEMBER"/>
    <property type="match status" value="1"/>
</dbReference>
<name>A0AAN6TAP9_9PEZI</name>
<dbReference type="InterPro" id="IPR002227">
    <property type="entry name" value="Tyrosinase_Cu-bd"/>
</dbReference>
<dbReference type="AlphaFoldDB" id="A0AAN6TAP9"/>
<evidence type="ECO:0000256" key="6">
    <source>
        <dbReference type="ARBA" id="ARBA00023008"/>
    </source>
</evidence>
<dbReference type="Pfam" id="PF00264">
    <property type="entry name" value="Tyrosinase"/>
    <property type="match status" value="1"/>
</dbReference>
<evidence type="ECO:0000256" key="2">
    <source>
        <dbReference type="ARBA" id="ARBA00009928"/>
    </source>
</evidence>
<dbReference type="GO" id="GO:0004503">
    <property type="term" value="F:tyrosinase activity"/>
    <property type="evidence" value="ECO:0007669"/>
    <property type="project" value="UniProtKB-EC"/>
</dbReference>
<dbReference type="GO" id="GO:0046872">
    <property type="term" value="F:metal ion binding"/>
    <property type="evidence" value="ECO:0007669"/>
    <property type="project" value="UniProtKB-KW"/>
</dbReference>
<accession>A0AAN6TAP9</accession>
<proteinExistence type="inferred from homology"/>
<dbReference type="EMBL" id="MU853351">
    <property type="protein sequence ID" value="KAK4110354.1"/>
    <property type="molecule type" value="Genomic_DNA"/>
</dbReference>
<dbReference type="Pfam" id="PF18132">
    <property type="entry name" value="Tyrosinase_C"/>
    <property type="match status" value="1"/>
</dbReference>
<evidence type="ECO:0000256" key="9">
    <source>
        <dbReference type="ARBA" id="ARBA00048233"/>
    </source>
</evidence>
<dbReference type="InterPro" id="IPR050316">
    <property type="entry name" value="Tyrosinase/Hemocyanin"/>
</dbReference>
<dbReference type="Proteomes" id="UP001302812">
    <property type="component" value="Unassembled WGS sequence"/>
</dbReference>
<dbReference type="PANTHER" id="PTHR11474:SF76">
    <property type="entry name" value="SHKT DOMAIN-CONTAINING PROTEIN"/>
    <property type="match status" value="1"/>
</dbReference>
<dbReference type="PRINTS" id="PR00092">
    <property type="entry name" value="TYROSINASE"/>
</dbReference>
<keyword evidence="4" id="KW-0479">Metal-binding</keyword>
<keyword evidence="7" id="KW-0503">Monooxygenase</keyword>
<evidence type="ECO:0000256" key="1">
    <source>
        <dbReference type="ARBA" id="ARBA00001973"/>
    </source>
</evidence>
<evidence type="ECO:0000256" key="5">
    <source>
        <dbReference type="ARBA" id="ARBA00023002"/>
    </source>
</evidence>
<gene>
    <name evidence="12" type="ORF">N656DRAFT_800241</name>
</gene>
<keyword evidence="6" id="KW-0186">Copper</keyword>
<keyword evidence="5" id="KW-0560">Oxidoreductase</keyword>
<evidence type="ECO:0000256" key="7">
    <source>
        <dbReference type="ARBA" id="ARBA00023033"/>
    </source>
</evidence>
<dbReference type="InterPro" id="IPR041640">
    <property type="entry name" value="Tyrosinase_C"/>
</dbReference>
<organism evidence="12 13">
    <name type="scientific">Canariomyces notabilis</name>
    <dbReference type="NCBI Taxonomy" id="2074819"/>
    <lineage>
        <taxon>Eukaryota</taxon>
        <taxon>Fungi</taxon>
        <taxon>Dikarya</taxon>
        <taxon>Ascomycota</taxon>
        <taxon>Pezizomycotina</taxon>
        <taxon>Sordariomycetes</taxon>
        <taxon>Sordariomycetidae</taxon>
        <taxon>Sordariales</taxon>
        <taxon>Chaetomiaceae</taxon>
        <taxon>Canariomyces</taxon>
    </lineage>
</organism>
<keyword evidence="13" id="KW-1185">Reference proteome</keyword>
<keyword evidence="8" id="KW-0470">Melanin biosynthesis</keyword>